<organism evidence="7 8">
    <name type="scientific">Ogataea philodendri</name>
    <dbReference type="NCBI Taxonomy" id="1378263"/>
    <lineage>
        <taxon>Eukaryota</taxon>
        <taxon>Fungi</taxon>
        <taxon>Dikarya</taxon>
        <taxon>Ascomycota</taxon>
        <taxon>Saccharomycotina</taxon>
        <taxon>Pichiomycetes</taxon>
        <taxon>Pichiales</taxon>
        <taxon>Pichiaceae</taxon>
        <taxon>Ogataea</taxon>
    </lineage>
</organism>
<dbReference type="GO" id="GO:0046872">
    <property type="term" value="F:metal ion binding"/>
    <property type="evidence" value="ECO:0007669"/>
    <property type="project" value="UniProtKB-KW"/>
</dbReference>
<name>A0A9P8P6K7_9ASCO</name>
<dbReference type="AlphaFoldDB" id="A0A9P8P6K7"/>
<keyword evidence="3" id="KW-0479">Metal-binding</keyword>
<evidence type="ECO:0000256" key="4">
    <source>
        <dbReference type="ARBA" id="ARBA00022801"/>
    </source>
</evidence>
<dbReference type="RefSeq" id="XP_046061170.1">
    <property type="nucleotide sequence ID" value="XM_046205202.1"/>
</dbReference>
<dbReference type="InterPro" id="IPR047177">
    <property type="entry name" value="Pept_M20A"/>
</dbReference>
<dbReference type="PANTHER" id="PTHR45962:SF1">
    <property type="entry name" value="N-FATTY-ACYL-AMINO ACID SYNTHASE_HYDROLASE PM20D1"/>
    <property type="match status" value="1"/>
</dbReference>
<dbReference type="GeneID" id="70236120"/>
<keyword evidence="4" id="KW-0378">Hydrolase</keyword>
<dbReference type="SUPFAM" id="SSF53187">
    <property type="entry name" value="Zn-dependent exopeptidases"/>
    <property type="match status" value="1"/>
</dbReference>
<dbReference type="Gene3D" id="3.40.630.10">
    <property type="entry name" value="Zn peptidases"/>
    <property type="match status" value="1"/>
</dbReference>
<keyword evidence="2" id="KW-0645">Protease</keyword>
<evidence type="ECO:0000256" key="3">
    <source>
        <dbReference type="ARBA" id="ARBA00022723"/>
    </source>
</evidence>
<keyword evidence="6" id="KW-0812">Transmembrane</keyword>
<evidence type="ECO:0000256" key="6">
    <source>
        <dbReference type="SAM" id="Phobius"/>
    </source>
</evidence>
<keyword evidence="6" id="KW-0472">Membrane</keyword>
<reference evidence="7" key="1">
    <citation type="journal article" date="2021" name="Open Biol.">
        <title>Shared evolutionary footprints suggest mitochondrial oxidative damage underlies multiple complex I losses in fungi.</title>
        <authorList>
            <person name="Schikora-Tamarit M.A."/>
            <person name="Marcet-Houben M."/>
            <person name="Nosek J."/>
            <person name="Gabaldon T."/>
        </authorList>
    </citation>
    <scope>NUCLEOTIDE SEQUENCE</scope>
    <source>
        <strain evidence="7">CBS6075</strain>
    </source>
</reference>
<reference evidence="7" key="2">
    <citation type="submission" date="2021-01" db="EMBL/GenBank/DDBJ databases">
        <authorList>
            <person name="Schikora-Tamarit M.A."/>
        </authorList>
    </citation>
    <scope>NUCLEOTIDE SEQUENCE</scope>
    <source>
        <strain evidence="7">CBS6075</strain>
    </source>
</reference>
<protein>
    <recommendedName>
        <fullName evidence="9">Peptidase M20 dimerisation domain-containing protein</fullName>
    </recommendedName>
</protein>
<comment type="similarity">
    <text evidence="1">Belongs to the peptidase M20A family.</text>
</comment>
<accession>A0A9P8P6K7</accession>
<dbReference type="GO" id="GO:0000328">
    <property type="term" value="C:fungal-type vacuole lumen"/>
    <property type="evidence" value="ECO:0007669"/>
    <property type="project" value="TreeGrafter"/>
</dbReference>
<sequence length="191" mass="21826">MIDEKNVTELPKRPHSWRRNVLLGLIPVSVLCVLGWSQSLGHHSSCHLGNLGSQFELEQADELCRIYDKVEFKDPEYSVHILKDAEFRNQSVTRLSKAIQIPTWVEDEGTDFIKFDRFHEYLETEFKAVFDAANVFKINTYGIVLEFPGSDLSLKPAMFTAHQDTVPPGDANNWEKDPFSGYYDVNGRIGC</sequence>
<keyword evidence="6" id="KW-1133">Transmembrane helix</keyword>
<gene>
    <name evidence="7" type="ORF">OGAPHI_004155</name>
</gene>
<evidence type="ECO:0000313" key="8">
    <source>
        <dbReference type="Proteomes" id="UP000769157"/>
    </source>
</evidence>
<dbReference type="EMBL" id="JAEUBE010000295">
    <property type="protein sequence ID" value="KAH3665966.1"/>
    <property type="molecule type" value="Genomic_DNA"/>
</dbReference>
<keyword evidence="8" id="KW-1185">Reference proteome</keyword>
<evidence type="ECO:0000256" key="5">
    <source>
        <dbReference type="ARBA" id="ARBA00022833"/>
    </source>
</evidence>
<dbReference type="OrthoDB" id="3064516at2759"/>
<evidence type="ECO:0008006" key="9">
    <source>
        <dbReference type="Google" id="ProtNLM"/>
    </source>
</evidence>
<dbReference type="Proteomes" id="UP000769157">
    <property type="component" value="Unassembled WGS sequence"/>
</dbReference>
<evidence type="ECO:0000256" key="1">
    <source>
        <dbReference type="ARBA" id="ARBA00006247"/>
    </source>
</evidence>
<proteinExistence type="inferred from homology"/>
<feature type="transmembrane region" description="Helical" evidence="6">
    <location>
        <begin position="21"/>
        <end position="37"/>
    </location>
</feature>
<keyword evidence="5" id="KW-0862">Zinc</keyword>
<evidence type="ECO:0000313" key="7">
    <source>
        <dbReference type="EMBL" id="KAH3665966.1"/>
    </source>
</evidence>
<evidence type="ECO:0000256" key="2">
    <source>
        <dbReference type="ARBA" id="ARBA00022670"/>
    </source>
</evidence>
<comment type="caution">
    <text evidence="7">The sequence shown here is derived from an EMBL/GenBank/DDBJ whole genome shotgun (WGS) entry which is preliminary data.</text>
</comment>
<dbReference type="GO" id="GO:0004180">
    <property type="term" value="F:carboxypeptidase activity"/>
    <property type="evidence" value="ECO:0007669"/>
    <property type="project" value="TreeGrafter"/>
</dbReference>
<dbReference type="GO" id="GO:0051603">
    <property type="term" value="P:proteolysis involved in protein catabolic process"/>
    <property type="evidence" value="ECO:0007669"/>
    <property type="project" value="TreeGrafter"/>
</dbReference>
<dbReference type="PANTHER" id="PTHR45962">
    <property type="entry name" value="N-FATTY-ACYL-AMINO ACID SYNTHASE/HYDROLASE PM20D1"/>
    <property type="match status" value="1"/>
</dbReference>